<protein>
    <submittedName>
        <fullName evidence="1">Uncharacterized protein</fullName>
    </submittedName>
</protein>
<accession>A0ABQ7EJM9</accession>
<sequence>MERDFVEDITVARKPDVCVVQYLLLILLLLDLSYNVKPSILPSSVPSLPPVPGKFKL</sequence>
<keyword evidence="2" id="KW-1185">Reference proteome</keyword>
<name>A0ABQ7EJM9_BRACR</name>
<dbReference type="EMBL" id="QGKV02000299">
    <property type="protein sequence ID" value="KAF3596768.1"/>
    <property type="molecule type" value="Genomic_DNA"/>
</dbReference>
<evidence type="ECO:0000313" key="1">
    <source>
        <dbReference type="EMBL" id="KAF3596768.1"/>
    </source>
</evidence>
<proteinExistence type="predicted"/>
<comment type="caution">
    <text evidence="1">The sequence shown here is derived from an EMBL/GenBank/DDBJ whole genome shotgun (WGS) entry which is preliminary data.</text>
</comment>
<reference evidence="1 2" key="1">
    <citation type="journal article" date="2020" name="BMC Genomics">
        <title>Intraspecific diversification of the crop wild relative Brassica cretica Lam. using demographic model selection.</title>
        <authorList>
            <person name="Kioukis A."/>
            <person name="Michalopoulou V.A."/>
            <person name="Briers L."/>
            <person name="Pirintsos S."/>
            <person name="Studholme D.J."/>
            <person name="Pavlidis P."/>
            <person name="Sarris P.F."/>
        </authorList>
    </citation>
    <scope>NUCLEOTIDE SEQUENCE [LARGE SCALE GENOMIC DNA]</scope>
    <source>
        <strain evidence="2">cv. PFS-1207/04</strain>
    </source>
</reference>
<dbReference type="Proteomes" id="UP000266723">
    <property type="component" value="Unassembled WGS sequence"/>
</dbReference>
<organism evidence="1 2">
    <name type="scientific">Brassica cretica</name>
    <name type="common">Mustard</name>
    <dbReference type="NCBI Taxonomy" id="69181"/>
    <lineage>
        <taxon>Eukaryota</taxon>
        <taxon>Viridiplantae</taxon>
        <taxon>Streptophyta</taxon>
        <taxon>Embryophyta</taxon>
        <taxon>Tracheophyta</taxon>
        <taxon>Spermatophyta</taxon>
        <taxon>Magnoliopsida</taxon>
        <taxon>eudicotyledons</taxon>
        <taxon>Gunneridae</taxon>
        <taxon>Pentapetalae</taxon>
        <taxon>rosids</taxon>
        <taxon>malvids</taxon>
        <taxon>Brassicales</taxon>
        <taxon>Brassicaceae</taxon>
        <taxon>Brassiceae</taxon>
        <taxon>Brassica</taxon>
    </lineage>
</organism>
<gene>
    <name evidence="1" type="ORF">DY000_02021309</name>
</gene>
<evidence type="ECO:0000313" key="2">
    <source>
        <dbReference type="Proteomes" id="UP000266723"/>
    </source>
</evidence>